<sequence length="464" mass="52533">MLLQFISVMVISRILTPEDLGGYSLALGSIAVGQVLRDFGLSLYLVKEKEITDEKVQGCFTISIIVCWILAFIYFISANYIGVFFEQESIVVLTQILAFNFLIIPFGTFTLSLLRRNMLFDKIMFIDILSSIVSTVASVILIITYKTVEVLALASVFGTLTTVLLTFKYTSWRYFKINFRKIVVIAKFSGFVSGANILDELRSVVPEFLIGKYSSVEDVAYLSKANGTINLFSKLITGVIAPVIQPFLSKIHNESGSIEKHVYQITHYMLAFQWPFCGFVYVYAEEIIFLLYGPQWEVAIPLIKVCCVLFLIDGLAVLGIQMLNSVGDVKYVLSVSVIMTLMRITFVMIFVKFGLYVLVLSFIPLAIIRSTLLLYRYKMFFKVSFLQLFIVYRLNAGIAIITFMICNLSHNLFKDFSSDVIQLAFAALLFCLSWLIALSMLKHPLKEKITELYRKVLMKISSVG</sequence>
<reference evidence="9" key="1">
    <citation type="submission" date="2016-10" db="EMBL/GenBank/DDBJ databases">
        <authorList>
            <person name="Varghese N."/>
            <person name="Submissions S."/>
        </authorList>
    </citation>
    <scope>NUCLEOTIDE SEQUENCE [LARGE SCALE GENOMIC DNA]</scope>
    <source>
        <strain evidence="9">CGMCC 1.10971</strain>
    </source>
</reference>
<feature type="transmembrane region" description="Helical" evidence="7">
    <location>
        <begin position="150"/>
        <end position="167"/>
    </location>
</feature>
<feature type="transmembrane region" description="Helical" evidence="7">
    <location>
        <begin position="357"/>
        <end position="377"/>
    </location>
</feature>
<feature type="transmembrane region" description="Helical" evidence="7">
    <location>
        <begin position="331"/>
        <end position="351"/>
    </location>
</feature>
<dbReference type="EMBL" id="FOOU01000002">
    <property type="protein sequence ID" value="SFF95021.1"/>
    <property type="molecule type" value="Genomic_DNA"/>
</dbReference>
<feature type="transmembrane region" description="Helical" evidence="7">
    <location>
        <begin position="422"/>
        <end position="441"/>
    </location>
</feature>
<dbReference type="STRING" id="1045558.SAMN05216175_10296"/>
<gene>
    <name evidence="8" type="ORF">SAMN05216175_10296</name>
</gene>
<organism evidence="8 9">
    <name type="scientific">Neptunomonas qingdaonensis</name>
    <dbReference type="NCBI Taxonomy" id="1045558"/>
    <lineage>
        <taxon>Bacteria</taxon>
        <taxon>Pseudomonadati</taxon>
        <taxon>Pseudomonadota</taxon>
        <taxon>Gammaproteobacteria</taxon>
        <taxon>Oceanospirillales</taxon>
        <taxon>Oceanospirillaceae</taxon>
        <taxon>Neptunomonas</taxon>
    </lineage>
</organism>
<dbReference type="GO" id="GO:0005886">
    <property type="term" value="C:plasma membrane"/>
    <property type="evidence" value="ECO:0007669"/>
    <property type="project" value="UniProtKB-SubCell"/>
</dbReference>
<keyword evidence="4 7" id="KW-0812">Transmembrane</keyword>
<evidence type="ECO:0000313" key="8">
    <source>
        <dbReference type="EMBL" id="SFF95021.1"/>
    </source>
</evidence>
<feature type="transmembrane region" description="Helical" evidence="7">
    <location>
        <begin position="89"/>
        <end position="111"/>
    </location>
</feature>
<accession>A0A1I2N0W6</accession>
<keyword evidence="9" id="KW-1185">Reference proteome</keyword>
<feature type="transmembrane region" description="Helical" evidence="7">
    <location>
        <begin position="268"/>
        <end position="292"/>
    </location>
</feature>
<comment type="similarity">
    <text evidence="2">Belongs to the polysaccharide synthase family.</text>
</comment>
<feature type="transmembrane region" description="Helical" evidence="7">
    <location>
        <begin position="389"/>
        <end position="410"/>
    </location>
</feature>
<proteinExistence type="inferred from homology"/>
<feature type="transmembrane region" description="Helical" evidence="7">
    <location>
        <begin position="298"/>
        <end position="319"/>
    </location>
</feature>
<dbReference type="AlphaFoldDB" id="A0A1I2N0W6"/>
<evidence type="ECO:0000256" key="1">
    <source>
        <dbReference type="ARBA" id="ARBA00004651"/>
    </source>
</evidence>
<keyword evidence="6 7" id="KW-0472">Membrane</keyword>
<dbReference type="Proteomes" id="UP000198623">
    <property type="component" value="Unassembled WGS sequence"/>
</dbReference>
<evidence type="ECO:0000256" key="2">
    <source>
        <dbReference type="ARBA" id="ARBA00007430"/>
    </source>
</evidence>
<evidence type="ECO:0000313" key="9">
    <source>
        <dbReference type="Proteomes" id="UP000198623"/>
    </source>
</evidence>
<name>A0A1I2N0W6_9GAMM</name>
<evidence type="ECO:0000256" key="5">
    <source>
        <dbReference type="ARBA" id="ARBA00022989"/>
    </source>
</evidence>
<evidence type="ECO:0000256" key="4">
    <source>
        <dbReference type="ARBA" id="ARBA00022692"/>
    </source>
</evidence>
<evidence type="ECO:0000256" key="6">
    <source>
        <dbReference type="ARBA" id="ARBA00023136"/>
    </source>
</evidence>
<comment type="subcellular location">
    <subcellularLocation>
        <location evidence="1">Cell membrane</location>
        <topology evidence="1">Multi-pass membrane protein</topology>
    </subcellularLocation>
</comment>
<dbReference type="PANTHER" id="PTHR30250:SF10">
    <property type="entry name" value="LIPOPOLYSACCHARIDE BIOSYNTHESIS PROTEIN WZXC"/>
    <property type="match status" value="1"/>
</dbReference>
<feature type="transmembrane region" description="Helical" evidence="7">
    <location>
        <begin position="58"/>
        <end position="77"/>
    </location>
</feature>
<protein>
    <submittedName>
        <fullName evidence="8">Membrane protein involved in the export of O-antigen and teichoic acid</fullName>
    </submittedName>
</protein>
<dbReference type="PANTHER" id="PTHR30250">
    <property type="entry name" value="PST FAMILY PREDICTED COLANIC ACID TRANSPORTER"/>
    <property type="match status" value="1"/>
</dbReference>
<evidence type="ECO:0000256" key="3">
    <source>
        <dbReference type="ARBA" id="ARBA00022475"/>
    </source>
</evidence>
<keyword evidence="5 7" id="KW-1133">Transmembrane helix</keyword>
<feature type="transmembrane region" description="Helical" evidence="7">
    <location>
        <begin position="123"/>
        <end position="144"/>
    </location>
</feature>
<evidence type="ECO:0000256" key="7">
    <source>
        <dbReference type="SAM" id="Phobius"/>
    </source>
</evidence>
<dbReference type="Pfam" id="PF13440">
    <property type="entry name" value="Polysacc_synt_3"/>
    <property type="match status" value="1"/>
</dbReference>
<keyword evidence="3" id="KW-1003">Cell membrane</keyword>
<dbReference type="InterPro" id="IPR050833">
    <property type="entry name" value="Poly_Biosynth_Transport"/>
</dbReference>